<comment type="subcellular location">
    <subcellularLocation>
        <location evidence="1 9">Cell inner membrane</location>
        <topology evidence="1 9">Single-pass membrane protein</topology>
    </subcellularLocation>
</comment>
<dbReference type="GO" id="GO:0005886">
    <property type="term" value="C:plasma membrane"/>
    <property type="evidence" value="ECO:0007669"/>
    <property type="project" value="UniProtKB-SubCell"/>
</dbReference>
<dbReference type="PANTHER" id="PTHR30386:SF17">
    <property type="entry name" value="ALKALINE PROTEASE SECRETION PROTEIN APRE"/>
    <property type="match status" value="1"/>
</dbReference>
<dbReference type="AlphaFoldDB" id="A0A8G1EDD2"/>
<keyword evidence="15" id="KW-1185">Reference proteome</keyword>
<dbReference type="PRINTS" id="PR01490">
    <property type="entry name" value="RTXTOXIND"/>
</dbReference>
<evidence type="ECO:0000256" key="11">
    <source>
        <dbReference type="SAM" id="MobiDB-lite"/>
    </source>
</evidence>
<dbReference type="Pfam" id="PF26002">
    <property type="entry name" value="Beta-barrel_AprE"/>
    <property type="match status" value="1"/>
</dbReference>
<dbReference type="Pfam" id="PF25994">
    <property type="entry name" value="HH_AprE"/>
    <property type="match status" value="1"/>
</dbReference>
<evidence type="ECO:0000259" key="13">
    <source>
        <dbReference type="Pfam" id="PF26002"/>
    </source>
</evidence>
<name>A0A8G1EDD2_9RHOB</name>
<proteinExistence type="inferred from homology"/>
<dbReference type="PANTHER" id="PTHR30386">
    <property type="entry name" value="MEMBRANE FUSION SUBUNIT OF EMRAB-TOLC MULTIDRUG EFFLUX PUMP"/>
    <property type="match status" value="1"/>
</dbReference>
<evidence type="ECO:0000256" key="2">
    <source>
        <dbReference type="ARBA" id="ARBA00009477"/>
    </source>
</evidence>
<keyword evidence="3 9" id="KW-0813">Transport</keyword>
<evidence type="ECO:0000256" key="7">
    <source>
        <dbReference type="ARBA" id="ARBA00022989"/>
    </source>
</evidence>
<feature type="domain" description="AprE-like long alpha-helical hairpin" evidence="12">
    <location>
        <begin position="122"/>
        <end position="311"/>
    </location>
</feature>
<dbReference type="Gene3D" id="2.40.50.100">
    <property type="match status" value="1"/>
</dbReference>
<accession>A0A8G1EDD2</accession>
<evidence type="ECO:0000313" key="15">
    <source>
        <dbReference type="Proteomes" id="UP000826300"/>
    </source>
</evidence>
<evidence type="ECO:0000256" key="1">
    <source>
        <dbReference type="ARBA" id="ARBA00004377"/>
    </source>
</evidence>
<evidence type="ECO:0000256" key="5">
    <source>
        <dbReference type="ARBA" id="ARBA00022519"/>
    </source>
</evidence>
<evidence type="ECO:0000256" key="8">
    <source>
        <dbReference type="ARBA" id="ARBA00023136"/>
    </source>
</evidence>
<dbReference type="GO" id="GO:0015031">
    <property type="term" value="P:protein transport"/>
    <property type="evidence" value="ECO:0007669"/>
    <property type="project" value="InterPro"/>
</dbReference>
<keyword evidence="5 9" id="KW-0997">Cell inner membrane</keyword>
<keyword evidence="7 9" id="KW-1133">Transmembrane helix</keyword>
<dbReference type="InterPro" id="IPR058982">
    <property type="entry name" value="Beta-barrel_AprE"/>
</dbReference>
<feature type="coiled-coil region" evidence="10">
    <location>
        <begin position="169"/>
        <end position="217"/>
    </location>
</feature>
<dbReference type="Proteomes" id="UP000826300">
    <property type="component" value="Chromosome"/>
</dbReference>
<keyword evidence="6 9" id="KW-0812">Transmembrane</keyword>
<evidence type="ECO:0000256" key="10">
    <source>
        <dbReference type="SAM" id="Coils"/>
    </source>
</evidence>
<keyword evidence="10" id="KW-0175">Coiled coil</keyword>
<organism evidence="14 15">
    <name type="scientific">Neotabrizicola shimadae</name>
    <dbReference type="NCBI Taxonomy" id="2807096"/>
    <lineage>
        <taxon>Bacteria</taxon>
        <taxon>Pseudomonadati</taxon>
        <taxon>Pseudomonadota</taxon>
        <taxon>Alphaproteobacteria</taxon>
        <taxon>Rhodobacterales</taxon>
        <taxon>Paracoccaceae</taxon>
        <taxon>Neotabrizicola</taxon>
    </lineage>
</organism>
<feature type="transmembrane region" description="Helical" evidence="9">
    <location>
        <begin position="49"/>
        <end position="66"/>
    </location>
</feature>
<evidence type="ECO:0000256" key="3">
    <source>
        <dbReference type="ARBA" id="ARBA00022448"/>
    </source>
</evidence>
<dbReference type="InterPro" id="IPR058781">
    <property type="entry name" value="HH_AprE-like"/>
</dbReference>
<dbReference type="EMBL" id="CP069370">
    <property type="protein sequence ID" value="QYZ70048.1"/>
    <property type="molecule type" value="Genomic_DNA"/>
</dbReference>
<evidence type="ECO:0000256" key="9">
    <source>
        <dbReference type="RuleBase" id="RU365093"/>
    </source>
</evidence>
<gene>
    <name evidence="14" type="ORF">JO391_00435</name>
</gene>
<keyword evidence="8 9" id="KW-0472">Membrane</keyword>
<sequence length="466" mass="50908">MSGPAQATAHRIDPPPSAIAGSMRTAANRQVSAAVASCDAMVHRSLRSALIVIFLTFGVTGTWLALARLDSAVVAQGVVENASTTRLIQHLEGGIVAEILVRNGQTVRQGDVLVRFDPTQSAATADLFSTQILGNQLRQERLQAEIDMAETLVFSPALAERLTAMPDMAKVADNERKRFELQRKELLQSRDLLQTNVAQAQKEIEASEVARDIARREAALVQSDLEDQKSLRERGLASQSRVTELEQASLGLEERIAQADISIARIQQQIIGVKLQIAQLEQEYRGRAADEMEAVTREIRSLERDSIIAKDSLKRIELRSPVDGIVQESTLGTVGAVVPGGATIMKIAPLHDEFVIVSRIAPNDIDGIAPDSEALITFPAYQLMDLPPAKGKLLTLSRDRIVDPQTRADFYEARIRLDLTSLPEGPRSKLVAGMSATTILPTGERSALSYLIGPLQRRLHSAMREE</sequence>
<dbReference type="NCBIfam" id="TIGR01843">
    <property type="entry name" value="type_I_hlyD"/>
    <property type="match status" value="1"/>
</dbReference>
<keyword evidence="4 9" id="KW-1003">Cell membrane</keyword>
<evidence type="ECO:0000259" key="12">
    <source>
        <dbReference type="Pfam" id="PF25994"/>
    </source>
</evidence>
<comment type="similarity">
    <text evidence="2 9">Belongs to the membrane fusion protein (MFP) (TC 8.A.1) family.</text>
</comment>
<feature type="coiled-coil region" evidence="10">
    <location>
        <begin position="263"/>
        <end position="305"/>
    </location>
</feature>
<feature type="domain" description="AprE-like beta-barrel" evidence="13">
    <location>
        <begin position="355"/>
        <end position="443"/>
    </location>
</feature>
<evidence type="ECO:0000256" key="4">
    <source>
        <dbReference type="ARBA" id="ARBA00022475"/>
    </source>
</evidence>
<reference evidence="14" key="1">
    <citation type="submission" date="2021-02" db="EMBL/GenBank/DDBJ databases">
        <title>Rhodobacter shimadae sp. nov., an aerobic anoxygenic phototrophic bacterium isolated from a hot spring.</title>
        <authorList>
            <person name="Muramatsu S."/>
            <person name="Haruta S."/>
            <person name="Hirose S."/>
            <person name="Hanada S."/>
        </authorList>
    </citation>
    <scope>NUCLEOTIDE SEQUENCE</scope>
    <source>
        <strain evidence="14">N10</strain>
    </source>
</reference>
<evidence type="ECO:0000313" key="14">
    <source>
        <dbReference type="EMBL" id="QYZ70048.1"/>
    </source>
</evidence>
<feature type="region of interest" description="Disordered" evidence="11">
    <location>
        <begin position="1"/>
        <end position="20"/>
    </location>
</feature>
<protein>
    <recommendedName>
        <fullName evidence="9">Membrane fusion protein (MFP) family protein</fullName>
    </recommendedName>
</protein>
<dbReference type="InterPro" id="IPR010129">
    <property type="entry name" value="T1SS_HlyD"/>
</dbReference>
<evidence type="ECO:0000256" key="6">
    <source>
        <dbReference type="ARBA" id="ARBA00022692"/>
    </source>
</evidence>
<dbReference type="KEGG" id="nsm:JO391_00435"/>
<dbReference type="InterPro" id="IPR050739">
    <property type="entry name" value="MFP"/>
</dbReference>
<dbReference type="RefSeq" id="WP_220662265.1">
    <property type="nucleotide sequence ID" value="NZ_CP069370.1"/>
</dbReference>